<dbReference type="SMART" id="SM00354">
    <property type="entry name" value="HTH_LACI"/>
    <property type="match status" value="1"/>
</dbReference>
<dbReference type="InterPro" id="IPR046335">
    <property type="entry name" value="LacI/GalR-like_sensor"/>
</dbReference>
<dbReference type="PROSITE" id="PS50932">
    <property type="entry name" value="HTH_LACI_2"/>
    <property type="match status" value="1"/>
</dbReference>
<dbReference type="PROSITE" id="PS00356">
    <property type="entry name" value="HTH_LACI_1"/>
    <property type="match status" value="1"/>
</dbReference>
<accession>A0A174RCG6</accession>
<dbReference type="Pfam" id="PF00356">
    <property type="entry name" value="LacI"/>
    <property type="match status" value="1"/>
</dbReference>
<protein>
    <submittedName>
        <fullName evidence="5">LacI family transcriptional regulator</fullName>
    </submittedName>
</protein>
<keyword evidence="1" id="KW-0805">Transcription regulation</keyword>
<dbReference type="Proteomes" id="UP000092714">
    <property type="component" value="Unassembled WGS sequence"/>
</dbReference>
<evidence type="ECO:0000313" key="5">
    <source>
        <dbReference type="EMBL" id="OBY12444.1"/>
    </source>
</evidence>
<evidence type="ECO:0000256" key="1">
    <source>
        <dbReference type="ARBA" id="ARBA00023015"/>
    </source>
</evidence>
<dbReference type="InterPro" id="IPR028082">
    <property type="entry name" value="Peripla_BP_I"/>
</dbReference>
<evidence type="ECO:0000313" key="6">
    <source>
        <dbReference type="Proteomes" id="UP000092714"/>
    </source>
</evidence>
<dbReference type="SUPFAM" id="SSF47413">
    <property type="entry name" value="lambda repressor-like DNA-binding domains"/>
    <property type="match status" value="1"/>
</dbReference>
<dbReference type="PANTHER" id="PTHR30146:SF109">
    <property type="entry name" value="HTH-TYPE TRANSCRIPTIONAL REGULATOR GALS"/>
    <property type="match status" value="1"/>
</dbReference>
<keyword evidence="3" id="KW-0804">Transcription</keyword>
<organism evidence="5 6">
    <name type="scientific">Clostridium paraputrificum</name>
    <dbReference type="NCBI Taxonomy" id="29363"/>
    <lineage>
        <taxon>Bacteria</taxon>
        <taxon>Bacillati</taxon>
        <taxon>Bacillota</taxon>
        <taxon>Clostridia</taxon>
        <taxon>Eubacteriales</taxon>
        <taxon>Clostridiaceae</taxon>
        <taxon>Clostridium</taxon>
    </lineage>
</organism>
<dbReference type="GO" id="GO:0003700">
    <property type="term" value="F:DNA-binding transcription factor activity"/>
    <property type="evidence" value="ECO:0007669"/>
    <property type="project" value="TreeGrafter"/>
</dbReference>
<dbReference type="EMBL" id="MAPZ01000009">
    <property type="protein sequence ID" value="OBY12444.1"/>
    <property type="molecule type" value="Genomic_DNA"/>
</dbReference>
<dbReference type="GO" id="GO:0000976">
    <property type="term" value="F:transcription cis-regulatory region binding"/>
    <property type="evidence" value="ECO:0007669"/>
    <property type="project" value="TreeGrafter"/>
</dbReference>
<dbReference type="Gene3D" id="3.40.50.2300">
    <property type="match status" value="2"/>
</dbReference>
<dbReference type="OrthoDB" id="43195at2"/>
<dbReference type="eggNOG" id="COG1609">
    <property type="taxonomic scope" value="Bacteria"/>
</dbReference>
<sequence length="334" mass="38110">MKTIMQDIAKLAQVSPGTVSNALNNRKGVGKETKERILKIAEELGYFKTQKKSEDKIIRMIKFKKHGYILSDTPFFSKLIESCERTCRNSGYELLITQVEAGKDTKEDIQKIFTQKRVDGILLLGTEMEEEDFSEFENLNIPMVVVDTYFKAKDCDFVLINNDRGAYLATKYIIDRGIKDIGYIGSTVDISNFKCRKEGFFQSMKEHNLEVHEENMYKVEPTTDGAYRDFKEILSNENIKLPKALFAFNDIIALGAIKAMNEKGIKIPEDVSIVGFDDIPFSDMINPPMTTVRVDVERLGKVSINRLIEKIEEEDEGKLKVQISTDIVERKSVI</sequence>
<dbReference type="InterPro" id="IPR010982">
    <property type="entry name" value="Lambda_DNA-bd_dom_sf"/>
</dbReference>
<dbReference type="InterPro" id="IPR000843">
    <property type="entry name" value="HTH_LacI"/>
</dbReference>
<name>A0A174RCG6_9CLOT</name>
<keyword evidence="2" id="KW-0238">DNA-binding</keyword>
<evidence type="ECO:0000256" key="3">
    <source>
        <dbReference type="ARBA" id="ARBA00023163"/>
    </source>
</evidence>
<keyword evidence="6" id="KW-1185">Reference proteome</keyword>
<comment type="caution">
    <text evidence="5">The sequence shown here is derived from an EMBL/GenBank/DDBJ whole genome shotgun (WGS) entry which is preliminary data.</text>
</comment>
<evidence type="ECO:0000259" key="4">
    <source>
        <dbReference type="PROSITE" id="PS50932"/>
    </source>
</evidence>
<evidence type="ECO:0000256" key="2">
    <source>
        <dbReference type="ARBA" id="ARBA00023125"/>
    </source>
</evidence>
<dbReference type="RefSeq" id="WP_027099742.1">
    <property type="nucleotide sequence ID" value="NZ_CABJAZ010000003.1"/>
</dbReference>
<dbReference type="AlphaFoldDB" id="A0A174RCG6"/>
<dbReference type="GeneID" id="42777584"/>
<gene>
    <name evidence="5" type="ORF">CP373A1_02285</name>
</gene>
<dbReference type="CDD" id="cd01392">
    <property type="entry name" value="HTH_LacI"/>
    <property type="match status" value="1"/>
</dbReference>
<proteinExistence type="predicted"/>
<feature type="domain" description="HTH lacI-type" evidence="4">
    <location>
        <begin position="3"/>
        <end position="46"/>
    </location>
</feature>
<dbReference type="Pfam" id="PF13377">
    <property type="entry name" value="Peripla_BP_3"/>
    <property type="match status" value="1"/>
</dbReference>
<dbReference type="Gene3D" id="1.10.260.40">
    <property type="entry name" value="lambda repressor-like DNA-binding domains"/>
    <property type="match status" value="1"/>
</dbReference>
<reference evidence="5 6" key="1">
    <citation type="submission" date="2016-06" db="EMBL/GenBank/DDBJ databases">
        <authorList>
            <person name="Kjaerup R.B."/>
            <person name="Dalgaard T.S."/>
            <person name="Juul-Madsen H.R."/>
        </authorList>
    </citation>
    <scope>NUCLEOTIDE SEQUENCE [LARGE SCALE GENOMIC DNA]</scope>
    <source>
        <strain evidence="5 6">373-A1</strain>
    </source>
</reference>
<dbReference type="SUPFAM" id="SSF53822">
    <property type="entry name" value="Periplasmic binding protein-like I"/>
    <property type="match status" value="1"/>
</dbReference>
<dbReference type="PANTHER" id="PTHR30146">
    <property type="entry name" value="LACI-RELATED TRANSCRIPTIONAL REPRESSOR"/>
    <property type="match status" value="1"/>
</dbReference>